<feature type="transmembrane region" description="Helical" evidence="7">
    <location>
        <begin position="106"/>
        <end position="130"/>
    </location>
</feature>
<name>A0A1I5US10_9LACT</name>
<dbReference type="InterPro" id="IPR000515">
    <property type="entry name" value="MetI-like"/>
</dbReference>
<dbReference type="Pfam" id="PF00528">
    <property type="entry name" value="BPD_transp_1"/>
    <property type="match status" value="1"/>
</dbReference>
<dbReference type="Proteomes" id="UP000199136">
    <property type="component" value="Unassembled WGS sequence"/>
</dbReference>
<organism evidence="9 10">
    <name type="scientific">Desemzia incerta</name>
    <dbReference type="NCBI Taxonomy" id="82801"/>
    <lineage>
        <taxon>Bacteria</taxon>
        <taxon>Bacillati</taxon>
        <taxon>Bacillota</taxon>
        <taxon>Bacilli</taxon>
        <taxon>Lactobacillales</taxon>
        <taxon>Carnobacteriaceae</taxon>
        <taxon>Desemzia</taxon>
    </lineage>
</organism>
<dbReference type="OrthoDB" id="9771544at2"/>
<evidence type="ECO:0000256" key="7">
    <source>
        <dbReference type="RuleBase" id="RU363032"/>
    </source>
</evidence>
<dbReference type="InterPro" id="IPR035906">
    <property type="entry name" value="MetI-like_sf"/>
</dbReference>
<accession>A0A1I5US10</accession>
<evidence type="ECO:0000313" key="9">
    <source>
        <dbReference type="EMBL" id="SFP98061.1"/>
    </source>
</evidence>
<dbReference type="EMBL" id="FOXW01000001">
    <property type="protein sequence ID" value="SFP98061.1"/>
    <property type="molecule type" value="Genomic_DNA"/>
</dbReference>
<evidence type="ECO:0000313" key="10">
    <source>
        <dbReference type="Proteomes" id="UP000199136"/>
    </source>
</evidence>
<keyword evidence="3" id="KW-1003">Cell membrane</keyword>
<feature type="transmembrane region" description="Helical" evidence="7">
    <location>
        <begin position="12"/>
        <end position="30"/>
    </location>
</feature>
<evidence type="ECO:0000256" key="2">
    <source>
        <dbReference type="ARBA" id="ARBA00022448"/>
    </source>
</evidence>
<dbReference type="AlphaFoldDB" id="A0A1I5US10"/>
<keyword evidence="2 7" id="KW-0813">Transport</keyword>
<dbReference type="PANTHER" id="PTHR43744">
    <property type="entry name" value="ABC TRANSPORTER PERMEASE PROTEIN MG189-RELATED-RELATED"/>
    <property type="match status" value="1"/>
</dbReference>
<dbReference type="GO" id="GO:0005886">
    <property type="term" value="C:plasma membrane"/>
    <property type="evidence" value="ECO:0007669"/>
    <property type="project" value="UniProtKB-SubCell"/>
</dbReference>
<feature type="transmembrane region" description="Helical" evidence="7">
    <location>
        <begin position="181"/>
        <end position="206"/>
    </location>
</feature>
<comment type="subcellular location">
    <subcellularLocation>
        <location evidence="1 7">Cell membrane</location>
        <topology evidence="1 7">Multi-pass membrane protein</topology>
    </subcellularLocation>
</comment>
<keyword evidence="10" id="KW-1185">Reference proteome</keyword>
<evidence type="ECO:0000256" key="5">
    <source>
        <dbReference type="ARBA" id="ARBA00022989"/>
    </source>
</evidence>
<dbReference type="GO" id="GO:0055085">
    <property type="term" value="P:transmembrane transport"/>
    <property type="evidence" value="ECO:0007669"/>
    <property type="project" value="InterPro"/>
</dbReference>
<evidence type="ECO:0000256" key="3">
    <source>
        <dbReference type="ARBA" id="ARBA00022475"/>
    </source>
</evidence>
<dbReference type="RefSeq" id="WP_092479213.1">
    <property type="nucleotide sequence ID" value="NZ_FOXW01000001.1"/>
</dbReference>
<sequence>MKSKKKDITVTLISTGVALIFLLPIVWMIFTSFKELGESLSTSSLIPKSWTIENYTSIFGADADAPILTWLMNTAIVTTAGTALVVFVDVLAAYTLARLNLPGKKIFLSIVVGALTIPGIVTLFPAFFLFREVGYLDTYAPLILPYSAGTMGVFLIYNFLRDFPRDLEEAAIIDGANLWHILRHVIMPTIKPVVATLTVITFLAIYNDFLWPSLVTSSDDMKTATVGLANLIQGSNFVNPGKMMASTVVATVPALIIFIFANKYFVRSVTNTGIK</sequence>
<dbReference type="PROSITE" id="PS50928">
    <property type="entry name" value="ABC_TM1"/>
    <property type="match status" value="1"/>
</dbReference>
<feature type="transmembrane region" description="Helical" evidence="7">
    <location>
        <begin position="70"/>
        <end position="94"/>
    </location>
</feature>
<evidence type="ECO:0000256" key="6">
    <source>
        <dbReference type="ARBA" id="ARBA00023136"/>
    </source>
</evidence>
<feature type="domain" description="ABC transmembrane type-1" evidence="8">
    <location>
        <begin position="71"/>
        <end position="261"/>
    </location>
</feature>
<evidence type="ECO:0000259" key="8">
    <source>
        <dbReference type="PROSITE" id="PS50928"/>
    </source>
</evidence>
<comment type="similarity">
    <text evidence="7">Belongs to the binding-protein-dependent transport system permease family.</text>
</comment>
<evidence type="ECO:0000256" key="4">
    <source>
        <dbReference type="ARBA" id="ARBA00022692"/>
    </source>
</evidence>
<dbReference type="SUPFAM" id="SSF161098">
    <property type="entry name" value="MetI-like"/>
    <property type="match status" value="1"/>
</dbReference>
<gene>
    <name evidence="9" type="ORF">SAMN04488506_0159</name>
</gene>
<dbReference type="CDD" id="cd06261">
    <property type="entry name" value="TM_PBP2"/>
    <property type="match status" value="1"/>
</dbReference>
<dbReference type="STRING" id="82801.SAMN04488506_0159"/>
<protein>
    <submittedName>
        <fullName evidence="9">Multiple sugar transport system permease protein</fullName>
    </submittedName>
</protein>
<evidence type="ECO:0000256" key="1">
    <source>
        <dbReference type="ARBA" id="ARBA00004651"/>
    </source>
</evidence>
<keyword evidence="6 7" id="KW-0472">Membrane</keyword>
<reference evidence="9 10" key="1">
    <citation type="submission" date="2016-10" db="EMBL/GenBank/DDBJ databases">
        <authorList>
            <person name="de Groot N.N."/>
        </authorList>
    </citation>
    <scope>NUCLEOTIDE SEQUENCE [LARGE SCALE GENOMIC DNA]</scope>
    <source>
        <strain evidence="9 10">DSM 20581</strain>
    </source>
</reference>
<proteinExistence type="inferred from homology"/>
<keyword evidence="9" id="KW-0762">Sugar transport</keyword>
<dbReference type="PANTHER" id="PTHR43744:SF12">
    <property type="entry name" value="ABC TRANSPORTER PERMEASE PROTEIN MG189-RELATED"/>
    <property type="match status" value="1"/>
</dbReference>
<dbReference type="Gene3D" id="1.10.3720.10">
    <property type="entry name" value="MetI-like"/>
    <property type="match status" value="1"/>
</dbReference>
<keyword evidence="5 7" id="KW-1133">Transmembrane helix</keyword>
<feature type="transmembrane region" description="Helical" evidence="7">
    <location>
        <begin position="142"/>
        <end position="160"/>
    </location>
</feature>
<keyword evidence="4 7" id="KW-0812">Transmembrane</keyword>
<feature type="transmembrane region" description="Helical" evidence="7">
    <location>
        <begin position="243"/>
        <end position="266"/>
    </location>
</feature>